<feature type="transmembrane region" description="Helical" evidence="2">
    <location>
        <begin position="12"/>
        <end position="31"/>
    </location>
</feature>
<evidence type="ECO:0000313" key="3">
    <source>
        <dbReference type="EMBL" id="HIH10168.1"/>
    </source>
</evidence>
<dbReference type="AlphaFoldDB" id="A0A7J4IXN0"/>
<feature type="region of interest" description="Disordered" evidence="1">
    <location>
        <begin position="59"/>
        <end position="108"/>
    </location>
</feature>
<dbReference type="EMBL" id="DUGC01000094">
    <property type="protein sequence ID" value="HIH10168.1"/>
    <property type="molecule type" value="Genomic_DNA"/>
</dbReference>
<feature type="transmembrane region" description="Helical" evidence="2">
    <location>
        <begin position="37"/>
        <end position="55"/>
    </location>
</feature>
<keyword evidence="2" id="KW-0812">Transmembrane</keyword>
<keyword evidence="2" id="KW-0472">Membrane</keyword>
<accession>A0A7J4IXN0</accession>
<proteinExistence type="predicted"/>
<organism evidence="3 4">
    <name type="scientific">Candidatus Iainarchaeum sp</name>
    <dbReference type="NCBI Taxonomy" id="3101447"/>
    <lineage>
        <taxon>Archaea</taxon>
        <taxon>Candidatus Iainarchaeota</taxon>
        <taxon>Candidatus Iainarchaeia</taxon>
        <taxon>Candidatus Iainarchaeales</taxon>
        <taxon>Candidatus Iainarchaeaceae</taxon>
        <taxon>Candidatus Iainarchaeum</taxon>
    </lineage>
</organism>
<evidence type="ECO:0000313" key="4">
    <source>
        <dbReference type="Proteomes" id="UP000565078"/>
    </source>
</evidence>
<protein>
    <submittedName>
        <fullName evidence="3">Uncharacterized protein</fullName>
    </submittedName>
</protein>
<keyword evidence="2" id="KW-1133">Transmembrane helix</keyword>
<reference evidence="4" key="1">
    <citation type="journal article" date="2020" name="bioRxiv">
        <title>A rank-normalized archaeal taxonomy based on genome phylogeny resolves widespread incomplete and uneven classifications.</title>
        <authorList>
            <person name="Rinke C."/>
            <person name="Chuvochina M."/>
            <person name="Mussig A.J."/>
            <person name="Chaumeil P.-A."/>
            <person name="Waite D.W."/>
            <person name="Whitman W.B."/>
            <person name="Parks D.H."/>
            <person name="Hugenholtz P."/>
        </authorList>
    </citation>
    <scope>NUCLEOTIDE SEQUENCE [LARGE SCALE GENOMIC DNA]</scope>
</reference>
<feature type="compositionally biased region" description="Basic and acidic residues" evidence="1">
    <location>
        <begin position="60"/>
        <end position="108"/>
    </location>
</feature>
<evidence type="ECO:0000256" key="2">
    <source>
        <dbReference type="SAM" id="Phobius"/>
    </source>
</evidence>
<gene>
    <name evidence="3" type="ORF">HA254_05895</name>
</gene>
<comment type="caution">
    <text evidence="3">The sequence shown here is derived from an EMBL/GenBank/DDBJ whole genome shotgun (WGS) entry which is preliminary data.</text>
</comment>
<evidence type="ECO:0000256" key="1">
    <source>
        <dbReference type="SAM" id="MobiDB-lite"/>
    </source>
</evidence>
<name>A0A7J4IXN0_9ARCH</name>
<dbReference type="Proteomes" id="UP000565078">
    <property type="component" value="Unassembled WGS sequence"/>
</dbReference>
<sequence>MKQNGEVDIIGLALLLFGLVLLLGWMGILGFSQAGNAGDLILAMLFIGVSFFMLAGRKSKKEDEHGEEGRGEKLKVESHKKIDTKDLEEPHGEKKHIEDTHEEKIEHP</sequence>